<accession>D8PSB0</accession>
<keyword evidence="6" id="KW-1185">Reference proteome</keyword>
<evidence type="ECO:0000256" key="2">
    <source>
        <dbReference type="ARBA" id="ARBA00022857"/>
    </source>
</evidence>
<reference evidence="5 6" key="1">
    <citation type="journal article" date="2010" name="Nat. Biotechnol.">
        <title>Genome sequence of the model mushroom Schizophyllum commune.</title>
        <authorList>
            <person name="Ohm R.A."/>
            <person name="de Jong J.F."/>
            <person name="Lugones L.G."/>
            <person name="Aerts A."/>
            <person name="Kothe E."/>
            <person name="Stajich J.E."/>
            <person name="de Vries R.P."/>
            <person name="Record E."/>
            <person name="Levasseur A."/>
            <person name="Baker S.E."/>
            <person name="Bartholomew K.A."/>
            <person name="Coutinho P.M."/>
            <person name="Erdmann S."/>
            <person name="Fowler T.J."/>
            <person name="Gathman A.C."/>
            <person name="Lombard V."/>
            <person name="Henrissat B."/>
            <person name="Knabe N."/>
            <person name="Kuees U."/>
            <person name="Lilly W.W."/>
            <person name="Lindquist E."/>
            <person name="Lucas S."/>
            <person name="Magnuson J.K."/>
            <person name="Piumi F."/>
            <person name="Raudaskoski M."/>
            <person name="Salamov A."/>
            <person name="Schmutz J."/>
            <person name="Schwarze F.W.M.R."/>
            <person name="vanKuyk P.A."/>
            <person name="Horton J.S."/>
            <person name="Grigoriev I.V."/>
            <person name="Woesten H.A.B."/>
        </authorList>
    </citation>
    <scope>NUCLEOTIDE SEQUENCE [LARGE SCALE GENOMIC DNA]</scope>
    <source>
        <strain evidence="6">H4-8 / FGSC 9210</strain>
    </source>
</reference>
<dbReference type="PRINTS" id="PR00080">
    <property type="entry name" value="SDRFAMILY"/>
</dbReference>
<dbReference type="GeneID" id="9594686"/>
<dbReference type="InterPro" id="IPR020904">
    <property type="entry name" value="Sc_DH/Rdtase_CS"/>
</dbReference>
<dbReference type="KEGG" id="scm:SCHCO_02610372"/>
<proteinExistence type="inferred from homology"/>
<dbReference type="OrthoDB" id="2102561at2759"/>
<evidence type="ECO:0000256" key="3">
    <source>
        <dbReference type="ARBA" id="ARBA00023002"/>
    </source>
</evidence>
<dbReference type="SUPFAM" id="SSF51735">
    <property type="entry name" value="NAD(P)-binding Rossmann-fold domains"/>
    <property type="match status" value="1"/>
</dbReference>
<dbReference type="FunFam" id="3.40.50.720:FF:000261">
    <property type="entry name" value="NADPH-dependent 1-acyldihydroxyacetone phosphate reductase"/>
    <property type="match status" value="1"/>
</dbReference>
<evidence type="ECO:0000313" key="5">
    <source>
        <dbReference type="EMBL" id="EFJ02580.1"/>
    </source>
</evidence>
<evidence type="ECO:0000256" key="1">
    <source>
        <dbReference type="ARBA" id="ARBA00006484"/>
    </source>
</evidence>
<dbReference type="VEuPathDB" id="FungiDB:SCHCODRAFT_02610372"/>
<dbReference type="GO" id="GO:0016491">
    <property type="term" value="F:oxidoreductase activity"/>
    <property type="evidence" value="ECO:0007669"/>
    <property type="project" value="UniProtKB-KW"/>
</dbReference>
<dbReference type="Pfam" id="PF00106">
    <property type="entry name" value="adh_short"/>
    <property type="match status" value="1"/>
</dbReference>
<evidence type="ECO:0000256" key="4">
    <source>
        <dbReference type="RuleBase" id="RU000363"/>
    </source>
</evidence>
<dbReference type="PANTHER" id="PTHR44169">
    <property type="entry name" value="NADPH-DEPENDENT 1-ACYLDIHYDROXYACETONE PHOSPHATE REDUCTASE"/>
    <property type="match status" value="1"/>
</dbReference>
<name>D8PSB0_SCHCM</name>
<dbReference type="PANTHER" id="PTHR44169:SF6">
    <property type="entry name" value="NADPH-DEPENDENT 1-ACYLDIHYDROXYACETONE PHOSPHATE REDUCTASE"/>
    <property type="match status" value="1"/>
</dbReference>
<protein>
    <recommendedName>
        <fullName evidence="7">Oxidoreductase</fullName>
    </recommendedName>
</protein>
<keyword evidence="2" id="KW-0521">NADP</keyword>
<dbReference type="OMA" id="LGAWKMR"/>
<keyword evidence="3" id="KW-0560">Oxidoreductase</keyword>
<dbReference type="PROSITE" id="PS00061">
    <property type="entry name" value="ADH_SHORT"/>
    <property type="match status" value="1"/>
</dbReference>
<dbReference type="InterPro" id="IPR002347">
    <property type="entry name" value="SDR_fam"/>
</dbReference>
<dbReference type="EMBL" id="GL377302">
    <property type="protein sequence ID" value="EFJ02580.1"/>
    <property type="molecule type" value="Genomic_DNA"/>
</dbReference>
<dbReference type="Proteomes" id="UP000007431">
    <property type="component" value="Unassembled WGS sequence"/>
</dbReference>
<dbReference type="InParanoid" id="D8PSB0"/>
<organism evidence="6">
    <name type="scientific">Schizophyllum commune (strain H4-8 / FGSC 9210)</name>
    <name type="common">Split gill fungus</name>
    <dbReference type="NCBI Taxonomy" id="578458"/>
    <lineage>
        <taxon>Eukaryota</taxon>
        <taxon>Fungi</taxon>
        <taxon>Dikarya</taxon>
        <taxon>Basidiomycota</taxon>
        <taxon>Agaricomycotina</taxon>
        <taxon>Agaricomycetes</taxon>
        <taxon>Agaricomycetidae</taxon>
        <taxon>Agaricales</taxon>
        <taxon>Schizophyllaceae</taxon>
        <taxon>Schizophyllum</taxon>
    </lineage>
</organism>
<dbReference type="CDD" id="cd05374">
    <property type="entry name" value="17beta-HSD-like_SDR_c"/>
    <property type="match status" value="1"/>
</dbReference>
<dbReference type="RefSeq" id="XP_003037482.1">
    <property type="nucleotide sequence ID" value="XM_003037436.1"/>
</dbReference>
<dbReference type="PRINTS" id="PR00081">
    <property type="entry name" value="GDHRDH"/>
</dbReference>
<gene>
    <name evidence="5" type="ORF">SCHCODRAFT_73566</name>
</gene>
<dbReference type="InterPro" id="IPR036291">
    <property type="entry name" value="NAD(P)-bd_dom_sf"/>
</dbReference>
<dbReference type="Gene3D" id="3.40.50.720">
    <property type="entry name" value="NAD(P)-binding Rossmann-like Domain"/>
    <property type="match status" value="1"/>
</dbReference>
<comment type="similarity">
    <text evidence="1 4">Belongs to the short-chain dehydrogenases/reductases (SDR) family.</text>
</comment>
<dbReference type="HOGENOM" id="CLU_010194_2_9_1"/>
<evidence type="ECO:0008006" key="7">
    <source>
        <dbReference type="Google" id="ProtNLM"/>
    </source>
</evidence>
<evidence type="ECO:0000313" key="6">
    <source>
        <dbReference type="Proteomes" id="UP000007431"/>
    </source>
</evidence>
<sequence>MSVLPASPVVLVTGCSTGGAGFALCKAFKARGCVVYATSRRLETMQGLESERIHLLEMDVARDDHVNDVVTRIVEEEGRIDVLVNNAGTVAAGALIDNTMDHVKSVFDVNTFSVVRLAKAVVPIMAKQKSGRIVNIGSVVGDTPTPFNGLYAASKAALHSFSDVLAMELRPFNIDVMLVTPGGIRSNIANNGARAFEQPEDSLYKNYMNAIMRRINLSQSMGPWSAEEFAEDVVSKCLRRHPPAHVINGKGWQAFLLLKWLPRTWALYIFSWIYMKPDA</sequence>
<dbReference type="eggNOG" id="KOG1209">
    <property type="taxonomic scope" value="Eukaryota"/>
</dbReference>
<dbReference type="AlphaFoldDB" id="D8PSB0"/>
<dbReference type="GO" id="GO:0005783">
    <property type="term" value="C:endoplasmic reticulum"/>
    <property type="evidence" value="ECO:0007669"/>
    <property type="project" value="TreeGrafter"/>
</dbReference>